<reference evidence="2" key="1">
    <citation type="submission" date="2021-06" db="EMBL/GenBank/DDBJ databases">
        <authorList>
            <person name="Criscuolo A."/>
        </authorList>
    </citation>
    <scope>NUCLEOTIDE SEQUENCE</scope>
    <source>
        <strain evidence="2">CIP111600</strain>
    </source>
</reference>
<dbReference type="RefSeq" id="WP_218093456.1">
    <property type="nucleotide sequence ID" value="NZ_CAJVAS010000016.1"/>
</dbReference>
<gene>
    <name evidence="2" type="ORF">PAESOLCIP111_03720</name>
</gene>
<keyword evidence="3" id="KW-1185">Reference proteome</keyword>
<evidence type="ECO:0000256" key="1">
    <source>
        <dbReference type="SAM" id="Phobius"/>
    </source>
</evidence>
<protein>
    <submittedName>
        <fullName evidence="2">Uncharacterized protein</fullName>
    </submittedName>
</protein>
<sequence length="102" mass="10841">MTGSRVLKWITGAFEVFLAIPVVGAAVVMGSAYTALGVMFILHVITLILSAKNKEPFYGSILGVITSVLAWVPLLGWILHLITGILLMVTASQKSKPSVSQS</sequence>
<evidence type="ECO:0000313" key="2">
    <source>
        <dbReference type="EMBL" id="CAG7635927.1"/>
    </source>
</evidence>
<dbReference type="EMBL" id="CAJVAS010000016">
    <property type="protein sequence ID" value="CAG7635927.1"/>
    <property type="molecule type" value="Genomic_DNA"/>
</dbReference>
<keyword evidence="1" id="KW-0472">Membrane</keyword>
<comment type="caution">
    <text evidence="2">The sequence shown here is derived from an EMBL/GenBank/DDBJ whole genome shotgun (WGS) entry which is preliminary data.</text>
</comment>
<keyword evidence="1" id="KW-1133">Transmembrane helix</keyword>
<evidence type="ECO:0000313" key="3">
    <source>
        <dbReference type="Proteomes" id="UP000693672"/>
    </source>
</evidence>
<feature type="transmembrane region" description="Helical" evidence="1">
    <location>
        <begin position="33"/>
        <end position="51"/>
    </location>
</feature>
<name>A0A916K6T6_9BACL</name>
<dbReference type="AlphaFoldDB" id="A0A916K6T6"/>
<feature type="transmembrane region" description="Helical" evidence="1">
    <location>
        <begin position="57"/>
        <end position="89"/>
    </location>
</feature>
<accession>A0A916K6T6</accession>
<organism evidence="2 3">
    <name type="scientific">Paenibacillus solanacearum</name>
    <dbReference type="NCBI Taxonomy" id="2048548"/>
    <lineage>
        <taxon>Bacteria</taxon>
        <taxon>Bacillati</taxon>
        <taxon>Bacillota</taxon>
        <taxon>Bacilli</taxon>
        <taxon>Bacillales</taxon>
        <taxon>Paenibacillaceae</taxon>
        <taxon>Paenibacillus</taxon>
    </lineage>
</organism>
<proteinExistence type="predicted"/>
<dbReference type="Proteomes" id="UP000693672">
    <property type="component" value="Unassembled WGS sequence"/>
</dbReference>
<keyword evidence="1" id="KW-0812">Transmembrane</keyword>
<feature type="transmembrane region" description="Helical" evidence="1">
    <location>
        <begin position="6"/>
        <end position="28"/>
    </location>
</feature>